<feature type="compositionally biased region" description="Acidic residues" evidence="1">
    <location>
        <begin position="283"/>
        <end position="293"/>
    </location>
</feature>
<evidence type="ECO:0000313" key="4">
    <source>
        <dbReference type="Proteomes" id="UP000242474"/>
    </source>
</evidence>
<feature type="region of interest" description="Disordered" evidence="1">
    <location>
        <begin position="94"/>
        <end position="125"/>
    </location>
</feature>
<dbReference type="InterPro" id="IPR029334">
    <property type="entry name" value="PP1-bd"/>
</dbReference>
<feature type="region of interest" description="Disordered" evidence="1">
    <location>
        <begin position="275"/>
        <end position="328"/>
    </location>
</feature>
<evidence type="ECO:0000313" key="3">
    <source>
        <dbReference type="EMBL" id="PIA13165.1"/>
    </source>
</evidence>
<keyword evidence="4" id="KW-1185">Reference proteome</keyword>
<organism evidence="3 4">
    <name type="scientific">Coemansia reversa (strain ATCC 12441 / NRRL 1564)</name>
    <dbReference type="NCBI Taxonomy" id="763665"/>
    <lineage>
        <taxon>Eukaryota</taxon>
        <taxon>Fungi</taxon>
        <taxon>Fungi incertae sedis</taxon>
        <taxon>Zoopagomycota</taxon>
        <taxon>Kickxellomycotina</taxon>
        <taxon>Kickxellomycetes</taxon>
        <taxon>Kickxellales</taxon>
        <taxon>Kickxellaceae</taxon>
        <taxon>Coemansia</taxon>
    </lineage>
</organism>
<dbReference type="AlphaFoldDB" id="A0A2G5B2E2"/>
<dbReference type="Pfam" id="PF15276">
    <property type="entry name" value="PP1_bind"/>
    <property type="match status" value="1"/>
</dbReference>
<feature type="compositionally biased region" description="Polar residues" evidence="1">
    <location>
        <begin position="96"/>
        <end position="106"/>
    </location>
</feature>
<dbReference type="EMBL" id="KZ303546">
    <property type="protein sequence ID" value="PIA13165.1"/>
    <property type="molecule type" value="Genomic_DNA"/>
</dbReference>
<gene>
    <name evidence="3" type="ORF">COEREDRAFT_94738</name>
</gene>
<feature type="domain" description="PP1-binding" evidence="2">
    <location>
        <begin position="14"/>
        <end position="56"/>
    </location>
</feature>
<feature type="region of interest" description="Disordered" evidence="1">
    <location>
        <begin position="359"/>
        <end position="381"/>
    </location>
</feature>
<feature type="compositionally biased region" description="Basic and acidic residues" evidence="1">
    <location>
        <begin position="149"/>
        <end position="167"/>
    </location>
</feature>
<accession>A0A2G5B2E2</accession>
<sequence>MRQVLLKGVSSTARKSVRFGPPLSPELFDTHAPPSTPIRRGTPMQIARMSSILRQQSESIMQSATPLPFSRTRHTGRVGKQPATVAVPRNRRLFRNHSSTGSNGVDDNSAEMADSSLLQSLLQPKRTRRREMMEYFARLESSNWNLDSSSEKLKQHPHLPKKEEKDEKQLQLLTTDIPTGTDTGRVADRRMSQTGVFMDELFDMEGASADVDEQQSSYSPISVPIAQISDNNNLTTPATPLPLMSPMTRALVSAVEKTAACQTLRETITPQRLGRSIEISEPPMEEEESETSEPEIVGIDSPSKFGSPIDRKRKRQRRRSLRPGDSVHRASLESPVLFTRNDMSPSLLVQTRNRRLSNEILPPPFFRDTSPSKQQENRDSVLKAEVASARKERRRTAPAFDGSIYGGDGCCSG</sequence>
<name>A0A2G5B2E2_COERN</name>
<feature type="region of interest" description="Disordered" evidence="1">
    <location>
        <begin position="17"/>
        <end position="41"/>
    </location>
</feature>
<feature type="region of interest" description="Disordered" evidence="1">
    <location>
        <begin position="147"/>
        <end position="167"/>
    </location>
</feature>
<dbReference type="Proteomes" id="UP000242474">
    <property type="component" value="Unassembled WGS sequence"/>
</dbReference>
<feature type="compositionally biased region" description="Basic residues" evidence="1">
    <location>
        <begin position="311"/>
        <end position="321"/>
    </location>
</feature>
<protein>
    <recommendedName>
        <fullName evidence="2">PP1-binding domain-containing protein</fullName>
    </recommendedName>
</protein>
<proteinExistence type="predicted"/>
<evidence type="ECO:0000256" key="1">
    <source>
        <dbReference type="SAM" id="MobiDB-lite"/>
    </source>
</evidence>
<evidence type="ECO:0000259" key="2">
    <source>
        <dbReference type="Pfam" id="PF15276"/>
    </source>
</evidence>
<dbReference type="OrthoDB" id="6288785at2759"/>
<reference evidence="3 4" key="1">
    <citation type="journal article" date="2015" name="Genome Biol. Evol.">
        <title>Phylogenomic analyses indicate that early fungi evolved digesting cell walls of algal ancestors of land plants.</title>
        <authorList>
            <person name="Chang Y."/>
            <person name="Wang S."/>
            <person name="Sekimoto S."/>
            <person name="Aerts A.L."/>
            <person name="Choi C."/>
            <person name="Clum A."/>
            <person name="LaButti K.M."/>
            <person name="Lindquist E.A."/>
            <person name="Yee Ngan C."/>
            <person name="Ohm R.A."/>
            <person name="Salamov A.A."/>
            <person name="Grigoriev I.V."/>
            <person name="Spatafora J.W."/>
            <person name="Berbee M.L."/>
        </authorList>
    </citation>
    <scope>NUCLEOTIDE SEQUENCE [LARGE SCALE GENOMIC DNA]</scope>
    <source>
        <strain evidence="3 4">NRRL 1564</strain>
    </source>
</reference>